<dbReference type="RefSeq" id="WP_039210912.1">
    <property type="nucleotide sequence ID" value="NZ_JSCE01000213.1"/>
</dbReference>
<evidence type="ECO:0008006" key="3">
    <source>
        <dbReference type="Google" id="ProtNLM"/>
    </source>
</evidence>
<proteinExistence type="predicted"/>
<dbReference type="Pfam" id="PF04393">
    <property type="entry name" value="DUF535"/>
    <property type="match status" value="1"/>
</dbReference>
<reference evidence="1 2" key="1">
    <citation type="journal article" date="2013" name="PLoS ONE">
        <title>Identification and characterization of three novel lipases belonging to families II and V from Anaerovibrio lipolyticus 5ST.</title>
        <authorList>
            <person name="Prive F."/>
            <person name="Kaderbhai N.N."/>
            <person name="Girdwood S."/>
            <person name="Worgan H.J."/>
            <person name="Pinloche E."/>
            <person name="Scollan N.D."/>
            <person name="Huws S.A."/>
            <person name="Newbold C.J."/>
        </authorList>
    </citation>
    <scope>NUCLEOTIDE SEQUENCE [LARGE SCALE GENOMIC DNA]</scope>
    <source>
        <strain evidence="1 2">5S</strain>
    </source>
</reference>
<dbReference type="Proteomes" id="UP000030993">
    <property type="component" value="Unassembled WGS sequence"/>
</dbReference>
<sequence length="305" mass="36139">MSETKLQSYTALGKQIYDTSKAREAHRYYVFLLRSFIYRGKLNALQRHFSSTPLLTELQKLYPFFYEQPTRAFFYNKSTFDERLAIVQNHVDFLVDTLRPEVIKDLYKYKNLPIWDGQEIDGQQFRAYLYYEDGQRKEGMLSVVLRLDDRALYQIIFWITPDKEGKMSMWIGAMQGPNMEDAKEVVKKITNKCHRYRTKNLILYIAQAVARNLGLEKIYAVTNYGYYANNHVRADRKLKTSFSDFWAEAGGHSTDDKRFDELPLKETRKTMEEVPTRKRAVYRRRFELLDSIDEAIASSIKQMRL</sequence>
<keyword evidence="2" id="KW-1185">Reference proteome</keyword>
<gene>
    <name evidence="1" type="ORF">NZ47_11605</name>
</gene>
<protein>
    <recommendedName>
        <fullName evidence="3">DUF535 domain-containing protein</fullName>
    </recommendedName>
</protein>
<evidence type="ECO:0000313" key="1">
    <source>
        <dbReference type="EMBL" id="KHM51241.1"/>
    </source>
</evidence>
<comment type="caution">
    <text evidence="1">The sequence shown here is derived from an EMBL/GenBank/DDBJ whole genome shotgun (WGS) entry which is preliminary data.</text>
</comment>
<name>A0A0B2JXA2_9FIRM</name>
<dbReference type="InterPro" id="IPR007488">
    <property type="entry name" value="DUF535"/>
</dbReference>
<dbReference type="AlphaFoldDB" id="A0A0B2JXA2"/>
<dbReference type="EMBL" id="JSCE01000213">
    <property type="protein sequence ID" value="KHM51241.1"/>
    <property type="molecule type" value="Genomic_DNA"/>
</dbReference>
<dbReference type="GO" id="GO:0006974">
    <property type="term" value="P:DNA damage response"/>
    <property type="evidence" value="ECO:0007669"/>
    <property type="project" value="TreeGrafter"/>
</dbReference>
<accession>A0A0B2JXA2</accession>
<dbReference type="PANTHER" id="PTHR38785:SF1">
    <property type="entry name" value="HOMOLOG OF VIRK"/>
    <property type="match status" value="1"/>
</dbReference>
<organism evidence="1 2">
    <name type="scientific">Anaerovibrio lipolyticus</name>
    <dbReference type="NCBI Taxonomy" id="82374"/>
    <lineage>
        <taxon>Bacteria</taxon>
        <taxon>Bacillati</taxon>
        <taxon>Bacillota</taxon>
        <taxon>Negativicutes</taxon>
        <taxon>Selenomonadales</taxon>
        <taxon>Selenomonadaceae</taxon>
        <taxon>Anaerovibrio</taxon>
    </lineage>
</organism>
<dbReference type="STRING" id="82374.NZ47_11605"/>
<dbReference type="PANTHER" id="PTHR38785">
    <property type="entry name" value="HOMOLOG OF VIRK"/>
    <property type="match status" value="1"/>
</dbReference>
<evidence type="ECO:0000313" key="2">
    <source>
        <dbReference type="Proteomes" id="UP000030993"/>
    </source>
</evidence>